<dbReference type="Pfam" id="PF01649">
    <property type="entry name" value="Ribosomal_S20p"/>
    <property type="match status" value="1"/>
</dbReference>
<dbReference type="AlphaFoldDB" id="A0A859FBW1"/>
<dbReference type="PANTHER" id="PTHR33398">
    <property type="entry name" value="30S RIBOSOMAL PROTEIN S20"/>
    <property type="match status" value="1"/>
</dbReference>
<name>A0A859FBW1_9BACI</name>
<dbReference type="Proteomes" id="UP000318138">
    <property type="component" value="Chromosome"/>
</dbReference>
<dbReference type="Gene3D" id="1.20.58.110">
    <property type="entry name" value="Ribosomal protein S20"/>
    <property type="match status" value="1"/>
</dbReference>
<dbReference type="NCBIfam" id="TIGR00029">
    <property type="entry name" value="S20"/>
    <property type="match status" value="1"/>
</dbReference>
<protein>
    <recommendedName>
        <fullName evidence="7 8">Small ribosomal subunit protein bS20</fullName>
    </recommendedName>
</protein>
<dbReference type="FunFam" id="1.20.58.110:FF:000001">
    <property type="entry name" value="30S ribosomal protein S20"/>
    <property type="match status" value="1"/>
</dbReference>
<keyword evidence="6 8" id="KW-0687">Ribonucleoprotein</keyword>
<sequence>MANIKSAKKRVRTNEDSRARNAAIKSDLRTAVKVFNSKIEQKEVEGAKEAFVQASKRIDKAAAKGLIHRNAAGRRKSALQVRLNEITA</sequence>
<dbReference type="RefSeq" id="WP_176008877.1">
    <property type="nucleotide sequence ID" value="NZ_CP041372.2"/>
</dbReference>
<accession>A0A859FBW1</accession>
<evidence type="ECO:0000256" key="2">
    <source>
        <dbReference type="ARBA" id="ARBA00007634"/>
    </source>
</evidence>
<evidence type="ECO:0000256" key="5">
    <source>
        <dbReference type="ARBA" id="ARBA00022980"/>
    </source>
</evidence>
<dbReference type="HAMAP" id="MF_00500">
    <property type="entry name" value="Ribosomal_bS20"/>
    <property type="match status" value="1"/>
</dbReference>
<comment type="function">
    <text evidence="1 8">Binds directly to 16S ribosomal RNA.</text>
</comment>
<evidence type="ECO:0000256" key="3">
    <source>
        <dbReference type="ARBA" id="ARBA00022730"/>
    </source>
</evidence>
<dbReference type="SUPFAM" id="SSF46992">
    <property type="entry name" value="Ribosomal protein S20"/>
    <property type="match status" value="1"/>
</dbReference>
<dbReference type="GO" id="GO:0006412">
    <property type="term" value="P:translation"/>
    <property type="evidence" value="ECO:0007669"/>
    <property type="project" value="UniProtKB-UniRule"/>
</dbReference>
<evidence type="ECO:0000256" key="1">
    <source>
        <dbReference type="ARBA" id="ARBA00003134"/>
    </source>
</evidence>
<proteinExistence type="inferred from homology"/>
<keyword evidence="4 8" id="KW-0694">RNA-binding</keyword>
<organism evidence="9 10">
    <name type="scientific">Paenalkalicoccus suaedae</name>
    <dbReference type="NCBI Taxonomy" id="2592382"/>
    <lineage>
        <taxon>Bacteria</taxon>
        <taxon>Bacillati</taxon>
        <taxon>Bacillota</taxon>
        <taxon>Bacilli</taxon>
        <taxon>Bacillales</taxon>
        <taxon>Bacillaceae</taxon>
        <taxon>Paenalkalicoccus</taxon>
    </lineage>
</organism>
<dbReference type="PANTHER" id="PTHR33398:SF1">
    <property type="entry name" value="SMALL RIBOSOMAL SUBUNIT PROTEIN BS20C"/>
    <property type="match status" value="1"/>
</dbReference>
<dbReference type="GO" id="GO:0005829">
    <property type="term" value="C:cytosol"/>
    <property type="evidence" value="ECO:0007669"/>
    <property type="project" value="TreeGrafter"/>
</dbReference>
<dbReference type="InterPro" id="IPR002583">
    <property type="entry name" value="Ribosomal_bS20"/>
</dbReference>
<dbReference type="GO" id="GO:0015935">
    <property type="term" value="C:small ribosomal subunit"/>
    <property type="evidence" value="ECO:0007669"/>
    <property type="project" value="TreeGrafter"/>
</dbReference>
<dbReference type="InterPro" id="IPR036510">
    <property type="entry name" value="Ribosomal_bS20_sf"/>
</dbReference>
<evidence type="ECO:0000256" key="7">
    <source>
        <dbReference type="ARBA" id="ARBA00035136"/>
    </source>
</evidence>
<evidence type="ECO:0000313" key="9">
    <source>
        <dbReference type="EMBL" id="QKS70843.1"/>
    </source>
</evidence>
<evidence type="ECO:0000256" key="6">
    <source>
        <dbReference type="ARBA" id="ARBA00023274"/>
    </source>
</evidence>
<comment type="similarity">
    <text evidence="2 8">Belongs to the bacterial ribosomal protein bS20 family.</text>
</comment>
<keyword evidence="5 8" id="KW-0689">Ribosomal protein</keyword>
<reference evidence="10" key="1">
    <citation type="submission" date="2019-07" db="EMBL/GenBank/DDBJ databases">
        <title>Bacillus alkalisoli sp. nov. isolated from saline soil.</title>
        <authorList>
            <person name="Sun J.-Q."/>
            <person name="Xu L."/>
        </authorList>
    </citation>
    <scope>NUCLEOTIDE SEQUENCE [LARGE SCALE GENOMIC DNA]</scope>
    <source>
        <strain evidence="10">M4U3P1</strain>
    </source>
</reference>
<evidence type="ECO:0000313" key="10">
    <source>
        <dbReference type="Proteomes" id="UP000318138"/>
    </source>
</evidence>
<dbReference type="GO" id="GO:0003735">
    <property type="term" value="F:structural constituent of ribosome"/>
    <property type="evidence" value="ECO:0007669"/>
    <property type="project" value="InterPro"/>
</dbReference>
<keyword evidence="3 8" id="KW-0699">rRNA-binding</keyword>
<keyword evidence="10" id="KW-1185">Reference proteome</keyword>
<evidence type="ECO:0000256" key="4">
    <source>
        <dbReference type="ARBA" id="ARBA00022884"/>
    </source>
</evidence>
<dbReference type="KEGG" id="psua:FLK61_29365"/>
<dbReference type="GO" id="GO:0070181">
    <property type="term" value="F:small ribosomal subunit rRNA binding"/>
    <property type="evidence" value="ECO:0007669"/>
    <property type="project" value="TreeGrafter"/>
</dbReference>
<evidence type="ECO:0000256" key="8">
    <source>
        <dbReference type="HAMAP-Rule" id="MF_00500"/>
    </source>
</evidence>
<dbReference type="EMBL" id="CP041372">
    <property type="protein sequence ID" value="QKS70843.1"/>
    <property type="molecule type" value="Genomic_DNA"/>
</dbReference>
<gene>
    <name evidence="8 9" type="primary">rpsT</name>
    <name evidence="9" type="ORF">FLK61_29365</name>
</gene>